<keyword evidence="2" id="KW-0732">Signal</keyword>
<gene>
    <name evidence="3" type="ORF">GRF29_8g1728286</name>
</gene>
<dbReference type="EMBL" id="WVTA01000002">
    <property type="protein sequence ID" value="KAK3215986.1"/>
    <property type="molecule type" value="Genomic_DNA"/>
</dbReference>
<protein>
    <submittedName>
        <fullName evidence="3">Uncharacterized protein</fullName>
    </submittedName>
</protein>
<accession>A0AAN6M7X4</accession>
<feature type="region of interest" description="Disordered" evidence="1">
    <location>
        <begin position="123"/>
        <end position="173"/>
    </location>
</feature>
<sequence>MLIGEKAAVAVLLCASGALAGPLPHAIRNVEVKQLRRDDVVASHLLASRQPTPAFLGTLPDPAIDGTLEINPTATPETLITLFDDETFTTDSQSFKTLGKDEGIANVRTETCGLWSRCRSRARSQSNTLPAPLSPRQDISDLTNIPNTEGSGFEDPDLGQGPPPTAPAPQTHPKACSLWNWRSCSGWWFSKRSPPNTHLVVARQETDPSTSPPVTTTDATTSDSNESSTSTNRDPKPWHKTRPKAGVKNKAWDLWGRDEARSLGKRDPGVTGPRTKKGAWSLWGNGNSRSRARGLNGVEVRQEGEDTEVGGWIDEPEVKEGADSLWRNKFWWWGS</sequence>
<feature type="compositionally biased region" description="Basic residues" evidence="1">
    <location>
        <begin position="238"/>
        <end position="247"/>
    </location>
</feature>
<keyword evidence="4" id="KW-1185">Reference proteome</keyword>
<feature type="region of interest" description="Disordered" evidence="1">
    <location>
        <begin position="261"/>
        <end position="285"/>
    </location>
</feature>
<evidence type="ECO:0000256" key="2">
    <source>
        <dbReference type="SAM" id="SignalP"/>
    </source>
</evidence>
<feature type="compositionally biased region" description="Polar residues" evidence="1">
    <location>
        <begin position="140"/>
        <end position="150"/>
    </location>
</feature>
<feature type="chain" id="PRO_5042959291" evidence="2">
    <location>
        <begin position="21"/>
        <end position="335"/>
    </location>
</feature>
<comment type="caution">
    <text evidence="3">The sequence shown here is derived from an EMBL/GenBank/DDBJ whole genome shotgun (WGS) entry which is preliminary data.</text>
</comment>
<feature type="signal peptide" evidence="2">
    <location>
        <begin position="1"/>
        <end position="20"/>
    </location>
</feature>
<evidence type="ECO:0000313" key="4">
    <source>
        <dbReference type="Proteomes" id="UP001280581"/>
    </source>
</evidence>
<dbReference type="AlphaFoldDB" id="A0AAN6M7X4"/>
<proteinExistence type="predicted"/>
<evidence type="ECO:0000256" key="1">
    <source>
        <dbReference type="SAM" id="MobiDB-lite"/>
    </source>
</evidence>
<dbReference type="Proteomes" id="UP001280581">
    <property type="component" value="Unassembled WGS sequence"/>
</dbReference>
<feature type="region of interest" description="Disordered" evidence="1">
    <location>
        <begin position="203"/>
        <end position="249"/>
    </location>
</feature>
<name>A0AAN6M7X4_9PLEO</name>
<organism evidence="3 4">
    <name type="scientific">Pseudopithomyces chartarum</name>
    <dbReference type="NCBI Taxonomy" id="1892770"/>
    <lineage>
        <taxon>Eukaryota</taxon>
        <taxon>Fungi</taxon>
        <taxon>Dikarya</taxon>
        <taxon>Ascomycota</taxon>
        <taxon>Pezizomycotina</taxon>
        <taxon>Dothideomycetes</taxon>
        <taxon>Pleosporomycetidae</taxon>
        <taxon>Pleosporales</taxon>
        <taxon>Massarineae</taxon>
        <taxon>Didymosphaeriaceae</taxon>
        <taxon>Pseudopithomyces</taxon>
    </lineage>
</organism>
<feature type="compositionally biased region" description="Low complexity" evidence="1">
    <location>
        <begin position="207"/>
        <end position="231"/>
    </location>
</feature>
<reference evidence="3 4" key="1">
    <citation type="submission" date="2021-02" db="EMBL/GenBank/DDBJ databases">
        <title>Genome assembly of Pseudopithomyces chartarum.</title>
        <authorList>
            <person name="Jauregui R."/>
            <person name="Singh J."/>
            <person name="Voisey C."/>
        </authorList>
    </citation>
    <scope>NUCLEOTIDE SEQUENCE [LARGE SCALE GENOMIC DNA]</scope>
    <source>
        <strain evidence="3 4">AGR01</strain>
    </source>
</reference>
<evidence type="ECO:0000313" key="3">
    <source>
        <dbReference type="EMBL" id="KAK3215986.1"/>
    </source>
</evidence>